<protein>
    <submittedName>
        <fullName evidence="2">Lipase</fullName>
    </submittedName>
</protein>
<accession>A0A317ZLA6</accession>
<evidence type="ECO:0000313" key="2">
    <source>
        <dbReference type="EMBL" id="PXA05003.1"/>
    </source>
</evidence>
<sequence>MQIVLVHGIWDSGKVFRRMASYLNEEGHSCYTPDLLPANGAEGLVDLAEKLRIYIEGTLEAGPFALAGFSMGSLISRYYLQRLGGLERVRYFFNISGPQRGTLAAHVWPGKAARDMRFGSRFIRELNADLNKLSQIDIRTYRTPFDLLVIPSGSSKLPGSEDRLIYAPLHHRMLCQESLFKDIAATLRQRDT</sequence>
<comment type="caution">
    <text evidence="2">The sequence shown here is derived from an EMBL/GenBank/DDBJ whole genome shotgun (WGS) entry which is preliminary data.</text>
</comment>
<dbReference type="Gene3D" id="3.40.50.1820">
    <property type="entry name" value="alpha/beta hydrolase"/>
    <property type="match status" value="1"/>
</dbReference>
<name>A0A317ZLA6_9BACT</name>
<dbReference type="InterPro" id="IPR029058">
    <property type="entry name" value="AB_hydrolase_fold"/>
</dbReference>
<gene>
    <name evidence="2" type="ORF">DDZ13_03285</name>
</gene>
<dbReference type="RefSeq" id="WP_110130004.1">
    <property type="nucleotide sequence ID" value="NZ_QHJQ01000002.1"/>
</dbReference>
<dbReference type="EMBL" id="QHJQ01000002">
    <property type="protein sequence ID" value="PXA05003.1"/>
    <property type="molecule type" value="Genomic_DNA"/>
</dbReference>
<dbReference type="InterPro" id="IPR000073">
    <property type="entry name" value="AB_hydrolase_1"/>
</dbReference>
<evidence type="ECO:0000313" key="3">
    <source>
        <dbReference type="Proteomes" id="UP000247099"/>
    </source>
</evidence>
<dbReference type="Pfam" id="PF00561">
    <property type="entry name" value="Abhydrolase_1"/>
    <property type="match status" value="1"/>
</dbReference>
<dbReference type="OrthoDB" id="556502at2"/>
<dbReference type="Proteomes" id="UP000247099">
    <property type="component" value="Unassembled WGS sequence"/>
</dbReference>
<proteinExistence type="predicted"/>
<dbReference type="PANTHER" id="PTHR37946">
    <property type="entry name" value="SLL1969 PROTEIN"/>
    <property type="match status" value="1"/>
</dbReference>
<keyword evidence="3" id="KW-1185">Reference proteome</keyword>
<dbReference type="PANTHER" id="PTHR37946:SF1">
    <property type="entry name" value="SLL1969 PROTEIN"/>
    <property type="match status" value="1"/>
</dbReference>
<dbReference type="AlphaFoldDB" id="A0A317ZLA6"/>
<feature type="domain" description="AB hydrolase-1" evidence="1">
    <location>
        <begin position="3"/>
        <end position="97"/>
    </location>
</feature>
<dbReference type="InParanoid" id="A0A317ZLA6"/>
<dbReference type="SUPFAM" id="SSF53474">
    <property type="entry name" value="alpha/beta-Hydrolases"/>
    <property type="match status" value="1"/>
</dbReference>
<organism evidence="2 3">
    <name type="scientific">Coraliomargarita sinensis</name>
    <dbReference type="NCBI Taxonomy" id="2174842"/>
    <lineage>
        <taxon>Bacteria</taxon>
        <taxon>Pseudomonadati</taxon>
        <taxon>Verrucomicrobiota</taxon>
        <taxon>Opitutia</taxon>
        <taxon>Puniceicoccales</taxon>
        <taxon>Coraliomargaritaceae</taxon>
        <taxon>Coraliomargarita</taxon>
    </lineage>
</organism>
<evidence type="ECO:0000259" key="1">
    <source>
        <dbReference type="Pfam" id="PF00561"/>
    </source>
</evidence>
<reference evidence="2 3" key="1">
    <citation type="submission" date="2018-05" db="EMBL/GenBank/DDBJ databases">
        <title>Coraliomargarita sinensis sp. nov., isolated from a marine solar saltern.</title>
        <authorList>
            <person name="Zhou L.Y."/>
        </authorList>
    </citation>
    <scope>NUCLEOTIDE SEQUENCE [LARGE SCALE GENOMIC DNA]</scope>
    <source>
        <strain evidence="2 3">WN38</strain>
    </source>
</reference>